<keyword evidence="4" id="KW-0233">DNA recombination</keyword>
<comment type="similarity">
    <text evidence="1">Belongs to the 'phage' integrase family.</text>
</comment>
<gene>
    <name evidence="8" type="ORF">Raf01_95090</name>
</gene>
<dbReference type="EMBL" id="BONZ01000125">
    <property type="protein sequence ID" value="GIH21337.1"/>
    <property type="molecule type" value="Genomic_DNA"/>
</dbReference>
<evidence type="ECO:0000256" key="3">
    <source>
        <dbReference type="ARBA" id="ARBA00023125"/>
    </source>
</evidence>
<reference evidence="8" key="1">
    <citation type="submission" date="2021-01" db="EMBL/GenBank/DDBJ databases">
        <title>Whole genome shotgun sequence of Rugosimonospora africana NBRC 104875.</title>
        <authorList>
            <person name="Komaki H."/>
            <person name="Tamura T."/>
        </authorList>
    </citation>
    <scope>NUCLEOTIDE SEQUENCE</scope>
    <source>
        <strain evidence="8">NBRC 104875</strain>
    </source>
</reference>
<evidence type="ECO:0000256" key="1">
    <source>
        <dbReference type="ARBA" id="ARBA00008857"/>
    </source>
</evidence>
<evidence type="ECO:0000259" key="7">
    <source>
        <dbReference type="PROSITE" id="PS51900"/>
    </source>
</evidence>
<dbReference type="AlphaFoldDB" id="A0A8J3R3R2"/>
<dbReference type="InterPro" id="IPR013762">
    <property type="entry name" value="Integrase-like_cat_sf"/>
</dbReference>
<keyword evidence="2" id="KW-0229">DNA integration</keyword>
<dbReference type="Pfam" id="PF00589">
    <property type="entry name" value="Phage_integrase"/>
    <property type="match status" value="1"/>
</dbReference>
<sequence length="377" mass="42343">MAWVEQRGTRHRVRFRLPDGTVGTDSSHPTKAAAELRCKQVDIDQATDTYLDPATGRITLAEWVSIWEQGHIAGPAKRAAYDSHLRNHILPRFGRAPLTQINRHAVKVFVKRLKTDLADSSVASIMSLFSMLMREAVADRRTGYNPCHNIKVTTTRPPERPHATPAQIDRITARIPRFDEQVLVTTAAYTGMRWGELTGLARANTHLDTGVLQVDPDVGALHEVRGKLYLGPPKTAESARQVHLPPFLTDLIRQVLSGHDHDQVFTGAHGGFLRRSNFNRRTWAPAVNGAPEHHQPPILAGMHFHDLRHTHKTWLIEDDIPEIAQAKRLGHRVPGVRGIYSHVTPAMQQRITQALQHRWEATHPQQPAPAVRRLRAA</sequence>
<dbReference type="PROSITE" id="PS51900">
    <property type="entry name" value="CB"/>
    <property type="match status" value="1"/>
</dbReference>
<dbReference type="GO" id="GO:0003677">
    <property type="term" value="F:DNA binding"/>
    <property type="evidence" value="ECO:0007669"/>
    <property type="project" value="UniProtKB-UniRule"/>
</dbReference>
<dbReference type="PROSITE" id="PS51898">
    <property type="entry name" value="TYR_RECOMBINASE"/>
    <property type="match status" value="1"/>
</dbReference>
<feature type="domain" description="Tyr recombinase" evidence="6">
    <location>
        <begin position="158"/>
        <end position="353"/>
    </location>
</feature>
<protein>
    <submittedName>
        <fullName evidence="8">DMT family permease</fullName>
    </submittedName>
</protein>
<evidence type="ECO:0000256" key="4">
    <source>
        <dbReference type="ARBA" id="ARBA00023172"/>
    </source>
</evidence>
<evidence type="ECO:0000313" key="9">
    <source>
        <dbReference type="Proteomes" id="UP000642748"/>
    </source>
</evidence>
<organism evidence="8 9">
    <name type="scientific">Rugosimonospora africana</name>
    <dbReference type="NCBI Taxonomy" id="556532"/>
    <lineage>
        <taxon>Bacteria</taxon>
        <taxon>Bacillati</taxon>
        <taxon>Actinomycetota</taxon>
        <taxon>Actinomycetes</taxon>
        <taxon>Micromonosporales</taxon>
        <taxon>Micromonosporaceae</taxon>
        <taxon>Rugosimonospora</taxon>
    </lineage>
</organism>
<evidence type="ECO:0000256" key="2">
    <source>
        <dbReference type="ARBA" id="ARBA00022908"/>
    </source>
</evidence>
<proteinExistence type="inferred from homology"/>
<name>A0A8J3R3R2_9ACTN</name>
<dbReference type="PANTHER" id="PTHR30629">
    <property type="entry name" value="PROPHAGE INTEGRASE"/>
    <property type="match status" value="1"/>
</dbReference>
<accession>A0A8J3R3R2</accession>
<feature type="domain" description="Core-binding (CB)" evidence="7">
    <location>
        <begin position="58"/>
        <end position="137"/>
    </location>
</feature>
<comment type="caution">
    <text evidence="8">The sequence shown here is derived from an EMBL/GenBank/DDBJ whole genome shotgun (WGS) entry which is preliminary data.</text>
</comment>
<dbReference type="PANTHER" id="PTHR30629:SF2">
    <property type="entry name" value="PROPHAGE INTEGRASE INTS-RELATED"/>
    <property type="match status" value="1"/>
</dbReference>
<evidence type="ECO:0000256" key="5">
    <source>
        <dbReference type="PROSITE-ProRule" id="PRU01248"/>
    </source>
</evidence>
<keyword evidence="3 5" id="KW-0238">DNA-binding</keyword>
<dbReference type="InterPro" id="IPR044068">
    <property type="entry name" value="CB"/>
</dbReference>
<dbReference type="Gene3D" id="1.10.443.10">
    <property type="entry name" value="Intergrase catalytic core"/>
    <property type="match status" value="1"/>
</dbReference>
<dbReference type="Proteomes" id="UP000642748">
    <property type="component" value="Unassembled WGS sequence"/>
</dbReference>
<evidence type="ECO:0000259" key="6">
    <source>
        <dbReference type="PROSITE" id="PS51898"/>
    </source>
</evidence>
<dbReference type="Gene3D" id="1.10.150.130">
    <property type="match status" value="1"/>
</dbReference>
<dbReference type="InterPro" id="IPR050808">
    <property type="entry name" value="Phage_Integrase"/>
</dbReference>
<dbReference type="InterPro" id="IPR011010">
    <property type="entry name" value="DNA_brk_join_enz"/>
</dbReference>
<dbReference type="GO" id="GO:0006310">
    <property type="term" value="P:DNA recombination"/>
    <property type="evidence" value="ECO:0007669"/>
    <property type="project" value="UniProtKB-KW"/>
</dbReference>
<evidence type="ECO:0000313" key="8">
    <source>
        <dbReference type="EMBL" id="GIH21337.1"/>
    </source>
</evidence>
<dbReference type="SUPFAM" id="SSF56349">
    <property type="entry name" value="DNA breaking-rejoining enzymes"/>
    <property type="match status" value="1"/>
</dbReference>
<dbReference type="GO" id="GO:0015074">
    <property type="term" value="P:DNA integration"/>
    <property type="evidence" value="ECO:0007669"/>
    <property type="project" value="UniProtKB-KW"/>
</dbReference>
<dbReference type="RefSeq" id="WP_203924722.1">
    <property type="nucleotide sequence ID" value="NZ_BONZ01000125.1"/>
</dbReference>
<keyword evidence="9" id="KW-1185">Reference proteome</keyword>
<dbReference type="InterPro" id="IPR010998">
    <property type="entry name" value="Integrase_recombinase_N"/>
</dbReference>
<dbReference type="InterPro" id="IPR002104">
    <property type="entry name" value="Integrase_catalytic"/>
</dbReference>